<accession>A0A8J2QK25</accession>
<sequence length="121" mass="13274">MTPEKYSIRGWNVPVCLSLTSIQLITSINTINIDSQQDSGRGGSSGGRGWPAPDAPLHTSLCSLHPTVWASITQQYKSWQVDASEEQLLHILRHYANNITALLEATSGRYTVMANLTSPIH</sequence>
<reference evidence="1" key="1">
    <citation type="submission" date="2021-09" db="EMBL/GenBank/DDBJ databases">
        <authorList>
            <person name="Martin H S."/>
        </authorList>
    </citation>
    <scope>NUCLEOTIDE SEQUENCE</scope>
</reference>
<gene>
    <name evidence="1" type="ORF">DCHRY22_LOCUS5360</name>
</gene>
<keyword evidence="2" id="KW-1185">Reference proteome</keyword>
<comment type="caution">
    <text evidence="1">The sequence shown here is derived from an EMBL/GenBank/DDBJ whole genome shotgun (WGS) entry which is preliminary data.</text>
</comment>
<evidence type="ECO:0000313" key="1">
    <source>
        <dbReference type="EMBL" id="CAG9564356.1"/>
    </source>
</evidence>
<dbReference type="EMBL" id="CAKASE010000050">
    <property type="protein sequence ID" value="CAG9564356.1"/>
    <property type="molecule type" value="Genomic_DNA"/>
</dbReference>
<proteinExistence type="predicted"/>
<evidence type="ECO:0000313" key="2">
    <source>
        <dbReference type="Proteomes" id="UP000789524"/>
    </source>
</evidence>
<name>A0A8J2QK25_9NEOP</name>
<dbReference type="Proteomes" id="UP000789524">
    <property type="component" value="Unassembled WGS sequence"/>
</dbReference>
<organism evidence="1 2">
    <name type="scientific">Danaus chrysippus</name>
    <name type="common">African queen</name>
    <dbReference type="NCBI Taxonomy" id="151541"/>
    <lineage>
        <taxon>Eukaryota</taxon>
        <taxon>Metazoa</taxon>
        <taxon>Ecdysozoa</taxon>
        <taxon>Arthropoda</taxon>
        <taxon>Hexapoda</taxon>
        <taxon>Insecta</taxon>
        <taxon>Pterygota</taxon>
        <taxon>Neoptera</taxon>
        <taxon>Endopterygota</taxon>
        <taxon>Lepidoptera</taxon>
        <taxon>Glossata</taxon>
        <taxon>Ditrysia</taxon>
        <taxon>Papilionoidea</taxon>
        <taxon>Nymphalidae</taxon>
        <taxon>Danainae</taxon>
        <taxon>Danaini</taxon>
        <taxon>Danaina</taxon>
        <taxon>Danaus</taxon>
        <taxon>Anosia</taxon>
    </lineage>
</organism>
<protein>
    <submittedName>
        <fullName evidence="1">(African queen) hypothetical protein</fullName>
    </submittedName>
</protein>
<dbReference type="AlphaFoldDB" id="A0A8J2QK25"/>